<reference evidence="1 2" key="1">
    <citation type="submission" date="2013-06" db="EMBL/GenBank/DDBJ databases">
        <authorList>
            <person name="Weinstock G."/>
            <person name="Sodergren E."/>
            <person name="Lobos E.A."/>
            <person name="Fulton L."/>
            <person name="Fulton R."/>
            <person name="Courtney L."/>
            <person name="Fronick C."/>
            <person name="O'Laughlin M."/>
            <person name="Godfrey J."/>
            <person name="Wilson R.M."/>
            <person name="Miner T."/>
            <person name="Farmer C."/>
            <person name="Delehaunty K."/>
            <person name="Cordes M."/>
            <person name="Minx P."/>
            <person name="Tomlinson C."/>
            <person name="Chen J."/>
            <person name="Wollam A."/>
            <person name="Pepin K.H."/>
            <person name="Bhonagiri V."/>
            <person name="Zhang X."/>
            <person name="Warren W."/>
            <person name="Mitreva M."/>
            <person name="Mardis E.R."/>
            <person name="Wilson R.K."/>
        </authorList>
    </citation>
    <scope>NUCLEOTIDE SEQUENCE [LARGE SCALE GENOMIC DNA]</scope>
    <source>
        <strain evidence="1 2">JCP8108</strain>
    </source>
</reference>
<dbReference type="Proteomes" id="UP000014521">
    <property type="component" value="Unassembled WGS sequence"/>
</dbReference>
<evidence type="ECO:0000313" key="1">
    <source>
        <dbReference type="EMBL" id="EPI49041.1"/>
    </source>
</evidence>
<dbReference type="EMBL" id="ATJJ01000016">
    <property type="protein sequence ID" value="EPI49041.1"/>
    <property type="molecule type" value="Genomic_DNA"/>
</dbReference>
<dbReference type="AlphaFoldDB" id="S4GRK2"/>
<sequence length="45" mass="5520">MIFSYNYFIGCRSAFFAHNLHPVSFIRLKDDLYYEMNEYWADDSE</sequence>
<dbReference type="HOGENOM" id="CLU_3200235_0_0_11"/>
<accession>S4GRK2</accession>
<organism evidence="1 2">
    <name type="scientific">Gardnerella vaginalis JCP8108</name>
    <dbReference type="NCBI Taxonomy" id="1261066"/>
    <lineage>
        <taxon>Bacteria</taxon>
        <taxon>Bacillati</taxon>
        <taxon>Actinomycetota</taxon>
        <taxon>Actinomycetes</taxon>
        <taxon>Bifidobacteriales</taxon>
        <taxon>Bifidobacteriaceae</taxon>
        <taxon>Gardnerella</taxon>
    </lineage>
</organism>
<gene>
    <name evidence="1" type="ORF">HMPREF1581_00407</name>
</gene>
<comment type="caution">
    <text evidence="1">The sequence shown here is derived from an EMBL/GenBank/DDBJ whole genome shotgun (WGS) entry which is preliminary data.</text>
</comment>
<protein>
    <submittedName>
        <fullName evidence="1">Uncharacterized protein</fullName>
    </submittedName>
</protein>
<proteinExistence type="predicted"/>
<evidence type="ECO:0000313" key="2">
    <source>
        <dbReference type="Proteomes" id="UP000014521"/>
    </source>
</evidence>
<name>S4GRK2_GARVA</name>